<proteinExistence type="inferred from homology"/>
<dbReference type="STRING" id="151894.SAMN04488524_4539"/>
<keyword evidence="14" id="KW-1185">Reference proteome</keyword>
<keyword evidence="8" id="KW-0547">Nucleotide-binding</keyword>
<evidence type="ECO:0000313" key="13">
    <source>
        <dbReference type="EMBL" id="SMD05936.1"/>
    </source>
</evidence>
<dbReference type="GO" id="GO:0003725">
    <property type="term" value="F:double-stranded RNA binding"/>
    <property type="evidence" value="ECO:0007669"/>
    <property type="project" value="InterPro"/>
</dbReference>
<keyword evidence="4" id="KW-0963">Cytoplasm</keyword>
<evidence type="ECO:0000256" key="8">
    <source>
        <dbReference type="ARBA" id="ARBA00022741"/>
    </source>
</evidence>
<evidence type="ECO:0000256" key="3">
    <source>
        <dbReference type="ARBA" id="ARBA00012584"/>
    </source>
</evidence>
<dbReference type="OrthoDB" id="9814580at2"/>
<dbReference type="GO" id="GO:0005524">
    <property type="term" value="F:ATP binding"/>
    <property type="evidence" value="ECO:0007669"/>
    <property type="project" value="UniProtKB-KW"/>
</dbReference>
<reference evidence="14" key="1">
    <citation type="submission" date="2017-04" db="EMBL/GenBank/DDBJ databases">
        <authorList>
            <person name="Varghese N."/>
            <person name="Submissions S."/>
        </authorList>
    </citation>
    <scope>NUCLEOTIDE SEQUENCE [LARGE SCALE GENOMIC DNA]</scope>
    <source>
        <strain evidence="14">DSM 12126</strain>
    </source>
</reference>
<protein>
    <recommendedName>
        <fullName evidence="10">L-threonylcarbamoyladenylate synthase</fullName>
        <ecNumber evidence="3">2.7.7.87</ecNumber>
    </recommendedName>
    <alternativeName>
        <fullName evidence="10">L-threonylcarbamoyladenylate synthase</fullName>
    </alternativeName>
</protein>
<evidence type="ECO:0000256" key="6">
    <source>
        <dbReference type="ARBA" id="ARBA00022694"/>
    </source>
</evidence>
<dbReference type="NCBIfam" id="TIGR00057">
    <property type="entry name" value="L-threonylcarbamoyladenylate synthase"/>
    <property type="match status" value="1"/>
</dbReference>
<evidence type="ECO:0000259" key="12">
    <source>
        <dbReference type="PROSITE" id="PS51163"/>
    </source>
</evidence>
<dbReference type="PANTHER" id="PTHR17490">
    <property type="entry name" value="SUA5"/>
    <property type="match status" value="1"/>
</dbReference>
<dbReference type="GO" id="GO:0005737">
    <property type="term" value="C:cytoplasm"/>
    <property type="evidence" value="ECO:0007669"/>
    <property type="project" value="UniProtKB-SubCell"/>
</dbReference>
<name>A0A1W2E9H1_9SPHI</name>
<dbReference type="InterPro" id="IPR017945">
    <property type="entry name" value="DHBP_synth_RibB-like_a/b_dom"/>
</dbReference>
<dbReference type="PROSITE" id="PS51163">
    <property type="entry name" value="YRDC"/>
    <property type="match status" value="1"/>
</dbReference>
<keyword evidence="9" id="KW-0067">ATP-binding</keyword>
<dbReference type="Pfam" id="PF01300">
    <property type="entry name" value="Sua5_yciO_yrdC"/>
    <property type="match status" value="1"/>
</dbReference>
<dbReference type="Gene3D" id="3.90.870.10">
    <property type="entry name" value="DHBP synthase"/>
    <property type="match status" value="1"/>
</dbReference>
<evidence type="ECO:0000256" key="10">
    <source>
        <dbReference type="ARBA" id="ARBA00029774"/>
    </source>
</evidence>
<dbReference type="Proteomes" id="UP000192756">
    <property type="component" value="Unassembled WGS sequence"/>
</dbReference>
<keyword evidence="6" id="KW-0819">tRNA processing</keyword>
<dbReference type="GO" id="GO:0008033">
    <property type="term" value="P:tRNA processing"/>
    <property type="evidence" value="ECO:0007669"/>
    <property type="project" value="UniProtKB-KW"/>
</dbReference>
<sequence>MLKQEIEKALTVLKNGGVILYPTDTVWGLGCDATNEQAVAKINDIKGRASDKSFIILLDTDAKLQSYVTEIPDVAYDLIEYAENPLTLVFPNAKNLAKNVINADGSVGIRIVKHDFCNQLIQRFRKPITSTSANISGQPTPLFFDDISDEVKAAVDHIVDWEQGLKTNKKPSTIMKLAPGGQFSFIRR</sequence>
<organism evidence="13 14">
    <name type="scientific">Pedobacter africanus</name>
    <dbReference type="NCBI Taxonomy" id="151894"/>
    <lineage>
        <taxon>Bacteria</taxon>
        <taxon>Pseudomonadati</taxon>
        <taxon>Bacteroidota</taxon>
        <taxon>Sphingobacteriia</taxon>
        <taxon>Sphingobacteriales</taxon>
        <taxon>Sphingobacteriaceae</taxon>
        <taxon>Pedobacter</taxon>
    </lineage>
</organism>
<dbReference type="InterPro" id="IPR006070">
    <property type="entry name" value="Sua5-like_dom"/>
</dbReference>
<dbReference type="AlphaFoldDB" id="A0A1W2E9H1"/>
<dbReference type="PANTHER" id="PTHR17490:SF16">
    <property type="entry name" value="THREONYLCARBAMOYL-AMP SYNTHASE"/>
    <property type="match status" value="1"/>
</dbReference>
<comment type="similarity">
    <text evidence="2">Belongs to the SUA5 family.</text>
</comment>
<dbReference type="GO" id="GO:0006450">
    <property type="term" value="P:regulation of translational fidelity"/>
    <property type="evidence" value="ECO:0007669"/>
    <property type="project" value="TreeGrafter"/>
</dbReference>
<evidence type="ECO:0000256" key="2">
    <source>
        <dbReference type="ARBA" id="ARBA00007663"/>
    </source>
</evidence>
<comment type="catalytic activity">
    <reaction evidence="11">
        <text>L-threonine + hydrogencarbonate + ATP = L-threonylcarbamoyladenylate + diphosphate + H2O</text>
        <dbReference type="Rhea" id="RHEA:36407"/>
        <dbReference type="ChEBI" id="CHEBI:15377"/>
        <dbReference type="ChEBI" id="CHEBI:17544"/>
        <dbReference type="ChEBI" id="CHEBI:30616"/>
        <dbReference type="ChEBI" id="CHEBI:33019"/>
        <dbReference type="ChEBI" id="CHEBI:57926"/>
        <dbReference type="ChEBI" id="CHEBI:73682"/>
        <dbReference type="EC" id="2.7.7.87"/>
    </reaction>
</comment>
<evidence type="ECO:0000256" key="7">
    <source>
        <dbReference type="ARBA" id="ARBA00022695"/>
    </source>
</evidence>
<comment type="subcellular location">
    <subcellularLocation>
        <location evidence="1">Cytoplasm</location>
    </subcellularLocation>
</comment>
<dbReference type="GO" id="GO:0000049">
    <property type="term" value="F:tRNA binding"/>
    <property type="evidence" value="ECO:0007669"/>
    <property type="project" value="TreeGrafter"/>
</dbReference>
<accession>A0A1W2E9H1</accession>
<feature type="domain" description="YrdC-like" evidence="12">
    <location>
        <begin position="3"/>
        <end position="188"/>
    </location>
</feature>
<dbReference type="SUPFAM" id="SSF55821">
    <property type="entry name" value="YrdC/RibB"/>
    <property type="match status" value="1"/>
</dbReference>
<dbReference type="InterPro" id="IPR050156">
    <property type="entry name" value="TC-AMP_synthase_SUA5"/>
</dbReference>
<gene>
    <name evidence="13" type="ORF">SAMN04488524_4539</name>
</gene>
<dbReference type="EMBL" id="FWXT01000005">
    <property type="protein sequence ID" value="SMD05936.1"/>
    <property type="molecule type" value="Genomic_DNA"/>
</dbReference>
<evidence type="ECO:0000256" key="9">
    <source>
        <dbReference type="ARBA" id="ARBA00022840"/>
    </source>
</evidence>
<evidence type="ECO:0000256" key="5">
    <source>
        <dbReference type="ARBA" id="ARBA00022679"/>
    </source>
</evidence>
<evidence type="ECO:0000256" key="4">
    <source>
        <dbReference type="ARBA" id="ARBA00022490"/>
    </source>
</evidence>
<keyword evidence="5" id="KW-0808">Transferase</keyword>
<keyword evidence="7" id="KW-0548">Nucleotidyltransferase</keyword>
<dbReference type="EC" id="2.7.7.87" evidence="3"/>
<evidence type="ECO:0000256" key="11">
    <source>
        <dbReference type="ARBA" id="ARBA00048366"/>
    </source>
</evidence>
<dbReference type="GO" id="GO:0061710">
    <property type="term" value="F:L-threonylcarbamoyladenylate synthase"/>
    <property type="evidence" value="ECO:0007669"/>
    <property type="project" value="UniProtKB-EC"/>
</dbReference>
<dbReference type="RefSeq" id="WP_084241330.1">
    <property type="nucleotide sequence ID" value="NZ_FWXT01000005.1"/>
</dbReference>
<evidence type="ECO:0000313" key="14">
    <source>
        <dbReference type="Proteomes" id="UP000192756"/>
    </source>
</evidence>
<evidence type="ECO:0000256" key="1">
    <source>
        <dbReference type="ARBA" id="ARBA00004496"/>
    </source>
</evidence>